<sequence length="510" mass="58638">MKIKNSPHSDFIILDRVETYDASTVNCYAFRRGTDIVDGHALAIGNMVSGYPFDIQGNTFYNSECAYIAGMFSDNNDSHNGLQEALRDEANGFMAKKKIRRFNEDRKRADWEEFNIQWMFYCVWCKVANNAVFRKMLLEIPSDAVIIEDSTFQNGRTATIWGTRNKIQRQLTLEYKKKLAAEGLSKIAIKKACDEKRLGEWRKQGVFVGKNLMGKILMLCRDAAMRGTAPDINLNLLRSKHIYLFGILLYLEELPTIGGIRVKVDKAIILDHEEVYDPKQQNVWPFKHVDDIVEGMKLDLCNMTSCYPFEVEGVKWRSSEELYLAGEFSHNTAEHQAIQEELRAAKSPYAAKRFVKGKHKKQVREDFTDFRTQWMLWCVWQKCMGNSDFRRKLLSIPDNVILVEETTTDTGGSGQVWGCSNRELVEARKAIAQSITKKHDDLTKKNLDFLINVETNAIRNVGVFKGQNNIGKILMICRQCLKRCTSPEIDLALLRSKNIYILGKRLPFFD</sequence>
<evidence type="ECO:0000256" key="1">
    <source>
        <dbReference type="ARBA" id="ARBA00000022"/>
    </source>
</evidence>
<evidence type="ECO:0000313" key="5">
    <source>
        <dbReference type="Proteomes" id="UP000491181"/>
    </source>
</evidence>
<dbReference type="Proteomes" id="UP000491181">
    <property type="component" value="Unassembled WGS sequence"/>
</dbReference>
<dbReference type="Pfam" id="PF08719">
    <property type="entry name" value="NADAR"/>
    <property type="match status" value="1"/>
</dbReference>
<dbReference type="InterPro" id="IPR037238">
    <property type="entry name" value="YbiA-like_sf"/>
</dbReference>
<protein>
    <recommendedName>
        <fullName evidence="3">NADAR domain-containing protein</fullName>
    </recommendedName>
</protein>
<evidence type="ECO:0000256" key="2">
    <source>
        <dbReference type="ARBA" id="ARBA00000751"/>
    </source>
</evidence>
<proteinExistence type="predicted"/>
<dbReference type="EMBL" id="BLLS01000109">
    <property type="protein sequence ID" value="GFH87642.1"/>
    <property type="molecule type" value="Genomic_DNA"/>
</dbReference>
<evidence type="ECO:0000259" key="3">
    <source>
        <dbReference type="Pfam" id="PF08719"/>
    </source>
</evidence>
<dbReference type="Gene3D" id="1.10.357.40">
    <property type="entry name" value="YbiA-like"/>
    <property type="match status" value="2"/>
</dbReference>
<dbReference type="InterPro" id="IPR012816">
    <property type="entry name" value="NADAR"/>
</dbReference>
<dbReference type="CDD" id="cd15457">
    <property type="entry name" value="NADAR"/>
    <property type="match status" value="2"/>
</dbReference>
<gene>
    <name evidence="4" type="ORF">IMSAGC001_03069</name>
</gene>
<feature type="domain" description="NADAR" evidence="3">
    <location>
        <begin position="308"/>
        <end position="481"/>
    </location>
</feature>
<comment type="caution">
    <text evidence="4">The sequence shown here is derived from an EMBL/GenBank/DDBJ whole genome shotgun (WGS) entry which is preliminary data.</text>
</comment>
<comment type="catalytic activity">
    <reaction evidence="2">
        <text>2,5-diamino-6-hydroxy-4-(5-phosphoribosylamino)-pyrimidine + H2O = 2,5,6-triamino-4-hydroxypyrimidine + D-ribose 5-phosphate</text>
        <dbReference type="Rhea" id="RHEA:23436"/>
        <dbReference type="ChEBI" id="CHEBI:15377"/>
        <dbReference type="ChEBI" id="CHEBI:58614"/>
        <dbReference type="ChEBI" id="CHEBI:78346"/>
        <dbReference type="ChEBI" id="CHEBI:137796"/>
    </reaction>
</comment>
<dbReference type="SUPFAM" id="SSF143990">
    <property type="entry name" value="YbiA-like"/>
    <property type="match status" value="2"/>
</dbReference>
<dbReference type="AlphaFoldDB" id="A0A7J0A691"/>
<comment type="catalytic activity">
    <reaction evidence="1">
        <text>5-amino-6-(5-phospho-D-ribosylamino)uracil + H2O = 5,6-diaminouracil + D-ribose 5-phosphate</text>
        <dbReference type="Rhea" id="RHEA:55020"/>
        <dbReference type="ChEBI" id="CHEBI:15377"/>
        <dbReference type="ChEBI" id="CHEBI:46252"/>
        <dbReference type="ChEBI" id="CHEBI:58453"/>
        <dbReference type="ChEBI" id="CHEBI:78346"/>
    </reaction>
</comment>
<dbReference type="RefSeq" id="WP_172504174.1">
    <property type="nucleotide sequence ID" value="NZ_BLLS01000109.1"/>
</dbReference>
<organism evidence="4 5">
    <name type="scientific">Bacteroides acidifaciens</name>
    <dbReference type="NCBI Taxonomy" id="85831"/>
    <lineage>
        <taxon>Bacteria</taxon>
        <taxon>Pseudomonadati</taxon>
        <taxon>Bacteroidota</taxon>
        <taxon>Bacteroidia</taxon>
        <taxon>Bacteroidales</taxon>
        <taxon>Bacteroidaceae</taxon>
        <taxon>Bacteroides</taxon>
    </lineage>
</organism>
<accession>A0A7J0A691</accession>
<evidence type="ECO:0000313" key="4">
    <source>
        <dbReference type="EMBL" id="GFH87642.1"/>
    </source>
</evidence>
<reference evidence="4 5" key="1">
    <citation type="journal article" date="2020" name="Microbiome">
        <title>Single-cell genomics of uncultured bacteria reveals dietary fiber responders in the mouse gut microbiota.</title>
        <authorList>
            <person name="Chijiiwa R."/>
            <person name="Hosokawa M."/>
            <person name="Kogawa M."/>
            <person name="Nishikawa Y."/>
            <person name="Ide K."/>
            <person name="Sakanashi C."/>
            <person name="Takahashi K."/>
            <person name="Takeyama H."/>
        </authorList>
    </citation>
    <scope>NUCLEOTIDE SEQUENCE [LARGE SCALE GENOMIC DNA]</scope>
    <source>
        <strain evidence="4">IMSAGC_001</strain>
    </source>
</reference>
<name>A0A7J0A691_9BACE</name>